<dbReference type="Gene3D" id="3.40.50.150">
    <property type="entry name" value="Vaccinia Virus protein VP39"/>
    <property type="match status" value="1"/>
</dbReference>
<dbReference type="PANTHER" id="PTHR32183:SF11">
    <property type="entry name" value="THIOL METHYLTRANSFERASE 2-RELATED"/>
    <property type="match status" value="1"/>
</dbReference>
<dbReference type="PROSITE" id="PS51585">
    <property type="entry name" value="SAM_MT_TPMT"/>
    <property type="match status" value="1"/>
</dbReference>
<keyword evidence="6" id="KW-1185">Reference proteome</keyword>
<evidence type="ECO:0000256" key="4">
    <source>
        <dbReference type="ARBA" id="ARBA00022691"/>
    </source>
</evidence>
<dbReference type="GO" id="GO:0008168">
    <property type="term" value="F:methyltransferase activity"/>
    <property type="evidence" value="ECO:0007669"/>
    <property type="project" value="UniProtKB-KW"/>
</dbReference>
<evidence type="ECO:0000256" key="2">
    <source>
        <dbReference type="ARBA" id="ARBA00022603"/>
    </source>
</evidence>
<evidence type="ECO:0000256" key="3">
    <source>
        <dbReference type="ARBA" id="ARBA00022679"/>
    </source>
</evidence>
<gene>
    <name evidence="5" type="ORF">ACFQ2O_16815</name>
</gene>
<dbReference type="SUPFAM" id="SSF53335">
    <property type="entry name" value="S-adenosyl-L-methionine-dependent methyltransferases"/>
    <property type="match status" value="1"/>
</dbReference>
<name>A0ABW3SUP6_9BACT</name>
<dbReference type="CDD" id="cd02440">
    <property type="entry name" value="AdoMet_MTases"/>
    <property type="match status" value="1"/>
</dbReference>
<dbReference type="InterPro" id="IPR008854">
    <property type="entry name" value="TPMT"/>
</dbReference>
<keyword evidence="1" id="KW-0597">Phosphoprotein</keyword>
<dbReference type="Proteomes" id="UP001597094">
    <property type="component" value="Unassembled WGS sequence"/>
</dbReference>
<organism evidence="5 6">
    <name type="scientific">Pontibacter rugosus</name>
    <dbReference type="NCBI Taxonomy" id="1745966"/>
    <lineage>
        <taxon>Bacteria</taxon>
        <taxon>Pseudomonadati</taxon>
        <taxon>Bacteroidota</taxon>
        <taxon>Cytophagia</taxon>
        <taxon>Cytophagales</taxon>
        <taxon>Hymenobacteraceae</taxon>
        <taxon>Pontibacter</taxon>
    </lineage>
</organism>
<dbReference type="EMBL" id="JBHTLD010000185">
    <property type="protein sequence ID" value="MFD1187876.1"/>
    <property type="molecule type" value="Genomic_DNA"/>
</dbReference>
<dbReference type="GO" id="GO:0032259">
    <property type="term" value="P:methylation"/>
    <property type="evidence" value="ECO:0007669"/>
    <property type="project" value="UniProtKB-KW"/>
</dbReference>
<reference evidence="6" key="1">
    <citation type="journal article" date="2019" name="Int. J. Syst. Evol. Microbiol.">
        <title>The Global Catalogue of Microorganisms (GCM) 10K type strain sequencing project: providing services to taxonomists for standard genome sequencing and annotation.</title>
        <authorList>
            <consortium name="The Broad Institute Genomics Platform"/>
            <consortium name="The Broad Institute Genome Sequencing Center for Infectious Disease"/>
            <person name="Wu L."/>
            <person name="Ma J."/>
        </authorList>
    </citation>
    <scope>NUCLEOTIDE SEQUENCE [LARGE SCALE GENOMIC DNA]</scope>
    <source>
        <strain evidence="6">JCM 31319</strain>
    </source>
</reference>
<keyword evidence="2 5" id="KW-0489">Methyltransferase</keyword>
<dbReference type="PANTHER" id="PTHR32183">
    <property type="match status" value="1"/>
</dbReference>
<accession>A0ABW3SUP6</accession>
<evidence type="ECO:0000313" key="5">
    <source>
        <dbReference type="EMBL" id="MFD1187876.1"/>
    </source>
</evidence>
<protein>
    <submittedName>
        <fullName evidence="5">Methyltransferase domain-containing protein</fullName>
    </submittedName>
</protein>
<keyword evidence="3" id="KW-0808">Transferase</keyword>
<sequence>MNQEINAGYWQQRYQSGQTGWDVGGITTPLKEYFDQLENKDLRILIPGCGNAYEAEYLFLCGFTQVYLVDVAEEPLLNFAHRVPGFPKEQLLHQDFFQMQDKYDLIVEQTFFCALAPELRPAYASKCAELLQPNGKLMGLLFDTVFSSPGPPFGGSREEYKNYFAPYFHFICFNTAHNSIKPRQGKELFMLLQVLSSDSEV</sequence>
<proteinExistence type="predicted"/>
<comment type="caution">
    <text evidence="5">The sequence shown here is derived from an EMBL/GenBank/DDBJ whole genome shotgun (WGS) entry which is preliminary data.</text>
</comment>
<dbReference type="Pfam" id="PF05724">
    <property type="entry name" value="TPMT"/>
    <property type="match status" value="1"/>
</dbReference>
<evidence type="ECO:0000256" key="1">
    <source>
        <dbReference type="ARBA" id="ARBA00022553"/>
    </source>
</evidence>
<keyword evidence="4" id="KW-0949">S-adenosyl-L-methionine</keyword>
<dbReference type="InterPro" id="IPR029063">
    <property type="entry name" value="SAM-dependent_MTases_sf"/>
</dbReference>
<evidence type="ECO:0000313" key="6">
    <source>
        <dbReference type="Proteomes" id="UP001597094"/>
    </source>
</evidence>
<dbReference type="RefSeq" id="WP_377530379.1">
    <property type="nucleotide sequence ID" value="NZ_JBHTLD010000185.1"/>
</dbReference>